<dbReference type="PANTHER" id="PTHR10159">
    <property type="entry name" value="DUAL SPECIFICITY PROTEIN PHOSPHATASE"/>
    <property type="match status" value="1"/>
</dbReference>
<feature type="region of interest" description="Disordered" evidence="5">
    <location>
        <begin position="472"/>
        <end position="561"/>
    </location>
</feature>
<comment type="similarity">
    <text evidence="1">Belongs to the protein-tyrosine phosphatase family. Non-receptor class dual specificity subfamily.</text>
</comment>
<feature type="compositionally biased region" description="Low complexity" evidence="5">
    <location>
        <begin position="364"/>
        <end position="374"/>
    </location>
</feature>
<feature type="compositionally biased region" description="Low complexity" evidence="5">
    <location>
        <begin position="48"/>
        <end position="70"/>
    </location>
</feature>
<dbReference type="InParanoid" id="A0A0H2RWZ1"/>
<dbReference type="AlphaFoldDB" id="A0A0H2RWZ1"/>
<protein>
    <recommendedName>
        <fullName evidence="2">protein-tyrosine-phosphatase</fullName>
        <ecNumber evidence="2">3.1.3.48</ecNumber>
    </recommendedName>
</protein>
<feature type="compositionally biased region" description="Low complexity" evidence="5">
    <location>
        <begin position="109"/>
        <end position="132"/>
    </location>
</feature>
<feature type="domain" description="Tyrosine specific protein phosphatases" evidence="7">
    <location>
        <begin position="266"/>
        <end position="334"/>
    </location>
</feature>
<feature type="compositionally biased region" description="Low complexity" evidence="5">
    <location>
        <begin position="493"/>
        <end position="506"/>
    </location>
</feature>
<feature type="compositionally biased region" description="Basic and acidic residues" evidence="5">
    <location>
        <begin position="1"/>
        <end position="12"/>
    </location>
</feature>
<dbReference type="EMBL" id="KQ085951">
    <property type="protein sequence ID" value="KLO13928.1"/>
    <property type="molecule type" value="Genomic_DNA"/>
</dbReference>
<dbReference type="Proteomes" id="UP000053477">
    <property type="component" value="Unassembled WGS sequence"/>
</dbReference>
<dbReference type="PROSITE" id="PS50054">
    <property type="entry name" value="TYR_PHOSPHATASE_DUAL"/>
    <property type="match status" value="1"/>
</dbReference>
<feature type="compositionally biased region" description="Low complexity" evidence="5">
    <location>
        <begin position="615"/>
        <end position="635"/>
    </location>
</feature>
<dbReference type="OrthoDB" id="2017893at2759"/>
<dbReference type="SMART" id="SM00195">
    <property type="entry name" value="DSPc"/>
    <property type="match status" value="1"/>
</dbReference>
<evidence type="ECO:0000313" key="8">
    <source>
        <dbReference type="EMBL" id="KLO13928.1"/>
    </source>
</evidence>
<dbReference type="InterPro" id="IPR016130">
    <property type="entry name" value="Tyr_Pase_AS"/>
</dbReference>
<dbReference type="InterPro" id="IPR020422">
    <property type="entry name" value="TYR_PHOSPHATASE_DUAL_dom"/>
</dbReference>
<dbReference type="EC" id="3.1.3.48" evidence="2"/>
<dbReference type="GO" id="GO:0008330">
    <property type="term" value="F:protein tyrosine/threonine phosphatase activity"/>
    <property type="evidence" value="ECO:0007669"/>
    <property type="project" value="TreeGrafter"/>
</dbReference>
<dbReference type="PROSITE" id="PS50056">
    <property type="entry name" value="TYR_PHOSPHATASE_2"/>
    <property type="match status" value="1"/>
</dbReference>
<dbReference type="GO" id="GO:0005737">
    <property type="term" value="C:cytoplasm"/>
    <property type="evidence" value="ECO:0007669"/>
    <property type="project" value="TreeGrafter"/>
</dbReference>
<dbReference type="STRING" id="27342.A0A0H2RWZ1"/>
<organism evidence="8 9">
    <name type="scientific">Schizopora paradoxa</name>
    <dbReference type="NCBI Taxonomy" id="27342"/>
    <lineage>
        <taxon>Eukaryota</taxon>
        <taxon>Fungi</taxon>
        <taxon>Dikarya</taxon>
        <taxon>Basidiomycota</taxon>
        <taxon>Agaricomycotina</taxon>
        <taxon>Agaricomycetes</taxon>
        <taxon>Hymenochaetales</taxon>
        <taxon>Schizoporaceae</taxon>
        <taxon>Schizopora</taxon>
    </lineage>
</organism>
<reference evidence="8 9" key="1">
    <citation type="submission" date="2015-04" db="EMBL/GenBank/DDBJ databases">
        <title>Complete genome sequence of Schizopora paradoxa KUC8140, a cosmopolitan wood degrader in East Asia.</title>
        <authorList>
            <consortium name="DOE Joint Genome Institute"/>
            <person name="Min B."/>
            <person name="Park H."/>
            <person name="Jang Y."/>
            <person name="Kim J.-J."/>
            <person name="Kim K.H."/>
            <person name="Pangilinan J."/>
            <person name="Lipzen A."/>
            <person name="Riley R."/>
            <person name="Grigoriev I.V."/>
            <person name="Spatafora J.W."/>
            <person name="Choi I.-G."/>
        </authorList>
    </citation>
    <scope>NUCLEOTIDE SEQUENCE [LARGE SCALE GENOMIC DNA]</scope>
    <source>
        <strain evidence="8 9">KUC8140</strain>
    </source>
</reference>
<evidence type="ECO:0000256" key="5">
    <source>
        <dbReference type="SAM" id="MobiDB-lite"/>
    </source>
</evidence>
<evidence type="ECO:0000256" key="3">
    <source>
        <dbReference type="ARBA" id="ARBA00022801"/>
    </source>
</evidence>
<sequence length="721" mass="77463">MQHPTPADDHTQTPRPVSAFQQSRRKGPPAALRIHAPVQNPPIAIMLDDATSTASASSSNASSAASDSDSVLLPFTRPDKPRSMRNMKRLSLVLPSALDNRSSNSLPLASDPDTTITPSDDASQPSSSSSNACRRRPSVISLPPSRGATRLHRKDEDESPTIPYLDGPVQILPGIWLGSEDNARDWDTLLKRGIRSILNVAREVNSPFDSNATTQPLRPFVSEPDLKEKSRESQSTFHPAHAPTGRPAMHYLKLPWSHGQKNLVHEGFVDAMAFVDAALERGDGVLVHCQCGVSRSATVVIALVMRAAALELPSVSPDVWSLKSGGMHAAYAYVKEKSKWAGPNMSLIYQLLDYERVLNGADKSPSASENSSAAAEDDEEWSRRRRLMEEESSSADADNDREIAEVMREAHALDKAMEERVVSRKASGSSLGSSTGIGMGSAWKSRYRAGSVTSNFTSGSILDENLIEEGEEQELLGVGGGFDAPSLSIRSPSGETTESSEANSSSPDWKNEPGTSSFLLDVPPPPTARPEMLGKQRSFTDSDIQSKLRPPPSAPPTKSTFGFTSRFSFKLSLSKRQPSALPPVPSSPIVSAPPEDPSPLQKGLPSRKRIPPPLRLHSATQSRSSSRSSQLSKLSTMSTPAQTLFVFPPSPTLQSHTPSMVTVTSNLGAPSPFGPAIPTPRVSTFKNDGRRRSFIGLGAPPTPTTACSRVDARGWVSLGPT</sequence>
<dbReference type="GO" id="GO:0033550">
    <property type="term" value="F:MAP kinase tyrosine phosphatase activity"/>
    <property type="evidence" value="ECO:0007669"/>
    <property type="project" value="TreeGrafter"/>
</dbReference>
<feature type="region of interest" description="Disordered" evidence="5">
    <location>
        <begin position="209"/>
        <end position="242"/>
    </location>
</feature>
<evidence type="ECO:0000259" key="7">
    <source>
        <dbReference type="PROSITE" id="PS50056"/>
    </source>
</evidence>
<dbReference type="GO" id="GO:0017017">
    <property type="term" value="F:MAP kinase tyrosine/serine/threonine phosphatase activity"/>
    <property type="evidence" value="ECO:0007669"/>
    <property type="project" value="TreeGrafter"/>
</dbReference>
<name>A0A0H2RWZ1_9AGAM</name>
<evidence type="ECO:0000313" key="9">
    <source>
        <dbReference type="Proteomes" id="UP000053477"/>
    </source>
</evidence>
<feature type="compositionally biased region" description="Polar residues" evidence="5">
    <location>
        <begin position="13"/>
        <end position="22"/>
    </location>
</feature>
<accession>A0A0H2RWZ1</accession>
<feature type="compositionally biased region" description="Basic and acidic residues" evidence="5">
    <location>
        <begin position="532"/>
        <end position="546"/>
    </location>
</feature>
<gene>
    <name evidence="8" type="ORF">SCHPADRAFT_889620</name>
</gene>
<feature type="region of interest" description="Disordered" evidence="5">
    <location>
        <begin position="574"/>
        <end position="635"/>
    </location>
</feature>
<dbReference type="InterPro" id="IPR029021">
    <property type="entry name" value="Prot-tyrosine_phosphatase-like"/>
</dbReference>
<evidence type="ECO:0000256" key="4">
    <source>
        <dbReference type="ARBA" id="ARBA00022912"/>
    </source>
</evidence>
<feature type="region of interest" description="Disordered" evidence="5">
    <location>
        <begin position="1"/>
        <end position="86"/>
    </location>
</feature>
<keyword evidence="4" id="KW-0904">Protein phosphatase</keyword>
<dbReference type="GO" id="GO:0043409">
    <property type="term" value="P:negative regulation of MAPK cascade"/>
    <property type="evidence" value="ECO:0007669"/>
    <property type="project" value="TreeGrafter"/>
</dbReference>
<dbReference type="Gene3D" id="3.90.190.10">
    <property type="entry name" value="Protein tyrosine phosphatase superfamily"/>
    <property type="match status" value="1"/>
</dbReference>
<dbReference type="InterPro" id="IPR000387">
    <property type="entry name" value="Tyr_Pase_dom"/>
</dbReference>
<evidence type="ECO:0000259" key="6">
    <source>
        <dbReference type="PROSITE" id="PS50054"/>
    </source>
</evidence>
<feature type="domain" description="Tyrosine-protein phosphatase" evidence="6">
    <location>
        <begin position="167"/>
        <end position="360"/>
    </location>
</feature>
<dbReference type="InterPro" id="IPR000340">
    <property type="entry name" value="Dual-sp_phosphatase_cat-dom"/>
</dbReference>
<evidence type="ECO:0000256" key="2">
    <source>
        <dbReference type="ARBA" id="ARBA00013064"/>
    </source>
</evidence>
<keyword evidence="3" id="KW-0378">Hydrolase</keyword>
<feature type="region of interest" description="Disordered" evidence="5">
    <location>
        <begin position="99"/>
        <end position="164"/>
    </location>
</feature>
<keyword evidence="9" id="KW-1185">Reference proteome</keyword>
<dbReference type="PROSITE" id="PS00383">
    <property type="entry name" value="TYR_PHOSPHATASE_1"/>
    <property type="match status" value="1"/>
</dbReference>
<dbReference type="SUPFAM" id="SSF52799">
    <property type="entry name" value="(Phosphotyrosine protein) phosphatases II"/>
    <property type="match status" value="1"/>
</dbReference>
<proteinExistence type="inferred from homology"/>
<dbReference type="PANTHER" id="PTHR10159:SF519">
    <property type="entry name" value="DUAL SPECIFICITY PROTEIN PHOSPHATASE MPK3"/>
    <property type="match status" value="1"/>
</dbReference>
<evidence type="ECO:0000256" key="1">
    <source>
        <dbReference type="ARBA" id="ARBA00008601"/>
    </source>
</evidence>
<feature type="region of interest" description="Disordered" evidence="5">
    <location>
        <begin position="362"/>
        <end position="401"/>
    </location>
</feature>
<dbReference type="Pfam" id="PF00782">
    <property type="entry name" value="DSPc"/>
    <property type="match status" value="1"/>
</dbReference>